<accession>A0A9E7EQ76</accession>
<dbReference type="Pfam" id="PF12579">
    <property type="entry name" value="DUF3755"/>
    <property type="match status" value="1"/>
</dbReference>
<reference evidence="1" key="1">
    <citation type="submission" date="2022-05" db="EMBL/GenBank/DDBJ databases">
        <title>The Musa troglodytarum L. genome provides insights into the mechanism of non-climacteric behaviour and enrichment of carotenoids.</title>
        <authorList>
            <person name="Wang J."/>
        </authorList>
    </citation>
    <scope>NUCLEOTIDE SEQUENCE</scope>
    <source>
        <tissue evidence="1">Leaf</tissue>
    </source>
</reference>
<evidence type="ECO:0000313" key="1">
    <source>
        <dbReference type="EMBL" id="URD80660.1"/>
    </source>
</evidence>
<dbReference type="InterPro" id="IPR022228">
    <property type="entry name" value="DUF3755"/>
</dbReference>
<dbReference type="PANTHER" id="PTHR14000:SF6">
    <property type="entry name" value="OS02G0631200 PROTEIN"/>
    <property type="match status" value="1"/>
</dbReference>
<dbReference type="EMBL" id="CP097503">
    <property type="protein sequence ID" value="URD80660.1"/>
    <property type="molecule type" value="Genomic_DNA"/>
</dbReference>
<dbReference type="AlphaFoldDB" id="A0A9E7EQ76"/>
<name>A0A9E7EQ76_9LILI</name>
<proteinExistence type="predicted"/>
<organism evidence="1 2">
    <name type="scientific">Musa troglodytarum</name>
    <name type="common">fe'i banana</name>
    <dbReference type="NCBI Taxonomy" id="320322"/>
    <lineage>
        <taxon>Eukaryota</taxon>
        <taxon>Viridiplantae</taxon>
        <taxon>Streptophyta</taxon>
        <taxon>Embryophyta</taxon>
        <taxon>Tracheophyta</taxon>
        <taxon>Spermatophyta</taxon>
        <taxon>Magnoliopsida</taxon>
        <taxon>Liliopsida</taxon>
        <taxon>Zingiberales</taxon>
        <taxon>Musaceae</taxon>
        <taxon>Musa</taxon>
    </lineage>
</organism>
<sequence>MRMAAEHNINFPYEAVLQQSFRNQHVSFQPGSENSATGFSPGGMDSSGGINGSTGMIVTGNSPLLNNISVMFSTSSSPANVPLDPVKHSTAFSVDWTFEELEVLKQGLVTYSSEPNIMRYIKIAAKLPDKTVRDVAMRCRWMTKKEKGKRRKPEDYYAGKKIKDMKASCYPEKMIGSSSMANARCNQPEIADAYSFRMHDGNHNNQFLCEAPVIDNRTQQLLDDNAKLFHQIAVNLENNEIQNNIDLLYHSNENLRAILNSMSGMPGIMSQMPPMPVHVNENLMHSILPGTSRVRFHLPYLYVNNSEMAICDESHKHLATVIFGRSRDAGNARVAVEAVSSEYHIPFKQSSRRSHARIRRIKRKAIIISAPETVSQTLVELPALHMLDRGEVWRMSTLSGARSLVILLLCYHVLFLGSIL</sequence>
<gene>
    <name evidence="1" type="ORF">MUK42_05429</name>
</gene>
<dbReference type="PANTHER" id="PTHR14000">
    <property type="entry name" value="FINGER CCCH DOMAIN PROTEIN, PUTATIVE (DUF3755)-RELATED"/>
    <property type="match status" value="1"/>
</dbReference>
<protein>
    <submittedName>
        <fullName evidence="1">Uncharacterized protein</fullName>
    </submittedName>
</protein>
<dbReference type="Gene3D" id="1.10.10.60">
    <property type="entry name" value="Homeodomain-like"/>
    <property type="match status" value="1"/>
</dbReference>
<evidence type="ECO:0000313" key="2">
    <source>
        <dbReference type="Proteomes" id="UP001055439"/>
    </source>
</evidence>
<keyword evidence="2" id="KW-1185">Reference proteome</keyword>
<dbReference type="Proteomes" id="UP001055439">
    <property type="component" value="Chromosome 10"/>
</dbReference>
<dbReference type="OrthoDB" id="19768at2759"/>